<feature type="coiled-coil region" evidence="1">
    <location>
        <begin position="48"/>
        <end position="75"/>
    </location>
</feature>
<comment type="caution">
    <text evidence="3">The sequence shown here is derived from an EMBL/GenBank/DDBJ whole genome shotgun (WGS) entry which is preliminary data.</text>
</comment>
<evidence type="ECO:0000313" key="4">
    <source>
        <dbReference type="Proteomes" id="UP001143330"/>
    </source>
</evidence>
<reference evidence="3" key="2">
    <citation type="submission" date="2023-01" db="EMBL/GenBank/DDBJ databases">
        <authorList>
            <person name="Sun Q."/>
            <person name="Evtushenko L."/>
        </authorList>
    </citation>
    <scope>NUCLEOTIDE SEQUENCE</scope>
    <source>
        <strain evidence="3">VKM B-2789</strain>
    </source>
</reference>
<gene>
    <name evidence="3" type="ORF">GCM10017653_43930</name>
</gene>
<evidence type="ECO:0000313" key="3">
    <source>
        <dbReference type="EMBL" id="GLK86323.1"/>
    </source>
</evidence>
<evidence type="ECO:0000256" key="2">
    <source>
        <dbReference type="SAM" id="Phobius"/>
    </source>
</evidence>
<dbReference type="Proteomes" id="UP001143330">
    <property type="component" value="Unassembled WGS sequence"/>
</dbReference>
<keyword evidence="4" id="KW-1185">Reference proteome</keyword>
<reference evidence="3" key="1">
    <citation type="journal article" date="2014" name="Int. J. Syst. Evol. Microbiol.">
        <title>Complete genome sequence of Corynebacterium casei LMG S-19264T (=DSM 44701T), isolated from a smear-ripened cheese.</title>
        <authorList>
            <consortium name="US DOE Joint Genome Institute (JGI-PGF)"/>
            <person name="Walter F."/>
            <person name="Albersmeier A."/>
            <person name="Kalinowski J."/>
            <person name="Ruckert C."/>
        </authorList>
    </citation>
    <scope>NUCLEOTIDE SEQUENCE</scope>
    <source>
        <strain evidence="3">VKM B-2789</strain>
    </source>
</reference>
<organism evidence="3 4">
    <name type="scientific">Ancylobacter defluvii</name>
    <dbReference type="NCBI Taxonomy" id="1282440"/>
    <lineage>
        <taxon>Bacteria</taxon>
        <taxon>Pseudomonadati</taxon>
        <taxon>Pseudomonadota</taxon>
        <taxon>Alphaproteobacteria</taxon>
        <taxon>Hyphomicrobiales</taxon>
        <taxon>Xanthobacteraceae</taxon>
        <taxon>Ancylobacter</taxon>
    </lineage>
</organism>
<evidence type="ECO:0000256" key="1">
    <source>
        <dbReference type="SAM" id="Coils"/>
    </source>
</evidence>
<dbReference type="AlphaFoldDB" id="A0A9W6NCZ0"/>
<proteinExistence type="predicted"/>
<keyword evidence="2" id="KW-1133">Transmembrane helix</keyword>
<name>A0A9W6NCZ0_9HYPH</name>
<feature type="transmembrane region" description="Helical" evidence="2">
    <location>
        <begin position="21"/>
        <end position="39"/>
    </location>
</feature>
<keyword evidence="1" id="KW-0175">Coiled coil</keyword>
<dbReference type="EMBL" id="BSFM01000017">
    <property type="protein sequence ID" value="GLK86323.1"/>
    <property type="molecule type" value="Genomic_DNA"/>
</dbReference>
<dbReference type="Pfam" id="PF04977">
    <property type="entry name" value="DivIC"/>
    <property type="match status" value="1"/>
</dbReference>
<sequence length="118" mass="13445">MRLGSVSMIARTRWRSILQTVTLHLGAASLIGYFAFQGYNGQYGLVARRHFEEQMQALTQERDVLRTQRQAIEAKVRLLSPDLVDADMLDEQARSLLNLVHPKDLVLLRPRAQATLTQ</sequence>
<keyword evidence="2" id="KW-0812">Transmembrane</keyword>
<evidence type="ECO:0008006" key="5">
    <source>
        <dbReference type="Google" id="ProtNLM"/>
    </source>
</evidence>
<dbReference type="InterPro" id="IPR007060">
    <property type="entry name" value="FtsL/DivIC"/>
</dbReference>
<accession>A0A9W6NCZ0</accession>
<keyword evidence="2" id="KW-0472">Membrane</keyword>
<protein>
    <recommendedName>
        <fullName evidence="5">Septum formation initiator</fullName>
    </recommendedName>
</protein>